<dbReference type="RefSeq" id="WP_185004194.1">
    <property type="nucleotide sequence ID" value="NZ_BAAAUI010000004.1"/>
</dbReference>
<organism evidence="9 10">
    <name type="scientific">Crossiella cryophila</name>
    <dbReference type="NCBI Taxonomy" id="43355"/>
    <lineage>
        <taxon>Bacteria</taxon>
        <taxon>Bacillati</taxon>
        <taxon>Actinomycetota</taxon>
        <taxon>Actinomycetes</taxon>
        <taxon>Pseudonocardiales</taxon>
        <taxon>Pseudonocardiaceae</taxon>
        <taxon>Crossiella</taxon>
    </lineage>
</organism>
<dbReference type="GO" id="GO:0004222">
    <property type="term" value="F:metalloendopeptidase activity"/>
    <property type="evidence" value="ECO:0007669"/>
    <property type="project" value="InterPro"/>
</dbReference>
<comment type="caution">
    <text evidence="9">The sequence shown here is derived from an EMBL/GenBank/DDBJ whole genome shotgun (WGS) entry which is preliminary data.</text>
</comment>
<evidence type="ECO:0000256" key="5">
    <source>
        <dbReference type="ARBA" id="ARBA00023049"/>
    </source>
</evidence>
<protein>
    <submittedName>
        <fullName evidence="9">Zn-dependent protease with chaperone function</fullName>
    </submittedName>
</protein>
<dbReference type="InterPro" id="IPR001915">
    <property type="entry name" value="Peptidase_M48"/>
</dbReference>
<keyword evidence="3 6" id="KW-0378">Hydrolase</keyword>
<dbReference type="Proteomes" id="UP000533598">
    <property type="component" value="Unassembled WGS sequence"/>
</dbReference>
<keyword evidence="7" id="KW-0812">Transmembrane</keyword>
<dbReference type="GO" id="GO:0006508">
    <property type="term" value="P:proteolysis"/>
    <property type="evidence" value="ECO:0007669"/>
    <property type="project" value="UniProtKB-KW"/>
</dbReference>
<feature type="transmembrane region" description="Helical" evidence="7">
    <location>
        <begin position="37"/>
        <end position="58"/>
    </location>
</feature>
<reference evidence="9 10" key="1">
    <citation type="submission" date="2020-08" db="EMBL/GenBank/DDBJ databases">
        <title>Sequencing the genomes of 1000 actinobacteria strains.</title>
        <authorList>
            <person name="Klenk H.-P."/>
        </authorList>
    </citation>
    <scope>NUCLEOTIDE SEQUENCE [LARGE SCALE GENOMIC DNA]</scope>
    <source>
        <strain evidence="9 10">DSM 44230</strain>
    </source>
</reference>
<comment type="similarity">
    <text evidence="6">Belongs to the peptidase M48 family.</text>
</comment>
<dbReference type="EMBL" id="JACHMH010000001">
    <property type="protein sequence ID" value="MBB4678352.1"/>
    <property type="molecule type" value="Genomic_DNA"/>
</dbReference>
<keyword evidence="2" id="KW-0479">Metal-binding</keyword>
<name>A0A7W7FUK4_9PSEU</name>
<feature type="domain" description="Peptidase M48" evidence="8">
    <location>
        <begin position="134"/>
        <end position="199"/>
    </location>
</feature>
<evidence type="ECO:0000256" key="6">
    <source>
        <dbReference type="RuleBase" id="RU003983"/>
    </source>
</evidence>
<keyword evidence="4 6" id="KW-0862">Zinc</keyword>
<evidence type="ECO:0000313" key="9">
    <source>
        <dbReference type="EMBL" id="MBB4678352.1"/>
    </source>
</evidence>
<dbReference type="PANTHER" id="PTHR34978">
    <property type="entry name" value="POSSIBLE SENSOR-TRANSDUCER PROTEIN BLAR"/>
    <property type="match status" value="1"/>
</dbReference>
<dbReference type="GO" id="GO:0046872">
    <property type="term" value="F:metal ion binding"/>
    <property type="evidence" value="ECO:0007669"/>
    <property type="project" value="UniProtKB-KW"/>
</dbReference>
<evidence type="ECO:0000256" key="4">
    <source>
        <dbReference type="ARBA" id="ARBA00022833"/>
    </source>
</evidence>
<evidence type="ECO:0000256" key="7">
    <source>
        <dbReference type="SAM" id="Phobius"/>
    </source>
</evidence>
<evidence type="ECO:0000256" key="1">
    <source>
        <dbReference type="ARBA" id="ARBA00022670"/>
    </source>
</evidence>
<feature type="transmembrane region" description="Helical" evidence="7">
    <location>
        <begin position="6"/>
        <end position="25"/>
    </location>
</feature>
<dbReference type="InterPro" id="IPR052173">
    <property type="entry name" value="Beta-lactam_resp_regulator"/>
</dbReference>
<dbReference type="PANTHER" id="PTHR34978:SF3">
    <property type="entry name" value="SLR0241 PROTEIN"/>
    <property type="match status" value="1"/>
</dbReference>
<keyword evidence="10" id="KW-1185">Reference proteome</keyword>
<keyword evidence="7" id="KW-0472">Membrane</keyword>
<evidence type="ECO:0000256" key="3">
    <source>
        <dbReference type="ARBA" id="ARBA00022801"/>
    </source>
</evidence>
<feature type="transmembrane region" description="Helical" evidence="7">
    <location>
        <begin position="87"/>
        <end position="106"/>
    </location>
</feature>
<keyword evidence="7" id="KW-1133">Transmembrane helix</keyword>
<evidence type="ECO:0000313" key="10">
    <source>
        <dbReference type="Proteomes" id="UP000533598"/>
    </source>
</evidence>
<accession>A0A7W7FUK4</accession>
<comment type="cofactor">
    <cofactor evidence="6">
        <name>Zn(2+)</name>
        <dbReference type="ChEBI" id="CHEBI:29105"/>
    </cofactor>
    <text evidence="6">Binds 1 zinc ion per subunit.</text>
</comment>
<evidence type="ECO:0000256" key="2">
    <source>
        <dbReference type="ARBA" id="ARBA00022723"/>
    </source>
</evidence>
<sequence>MTAGLLLITTALALAWYATPALRLARRTLPPALTLTAWVLTTIGALLALPTGIALLLFPEVTTAAWSATVHRCWTALREAGLFAPETALHTTAVLLVTLLLTRLLLTVIPHARRVRHSTGTHRDALALLATPIPGHPTVVTLPHDQPLAYSLAGTTGPTVVSTALLDQAPEAELAAVLTHEQAHRTRRHHLVVAGFAALRKAFPFVPLFRAAPGEVALLTELDADAVAARAHGVPAVLAALRAFPHHPAAPGEQLATRIAQLSRPGGRCWRWVAPVLVLGCVVVGVGWVGNAVSELCVLSLVLGAH</sequence>
<keyword evidence="1 6" id="KW-0645">Protease</keyword>
<dbReference type="Gene3D" id="3.30.2010.10">
    <property type="entry name" value="Metalloproteases ('zincins'), catalytic domain"/>
    <property type="match status" value="1"/>
</dbReference>
<proteinExistence type="inferred from homology"/>
<gene>
    <name evidence="9" type="ORF">HNR67_004470</name>
</gene>
<dbReference type="AlphaFoldDB" id="A0A7W7FUK4"/>
<dbReference type="CDD" id="cd07326">
    <property type="entry name" value="M56_BlaR1_MecR1_like"/>
    <property type="match status" value="1"/>
</dbReference>
<feature type="transmembrane region" description="Helical" evidence="7">
    <location>
        <begin position="272"/>
        <end position="290"/>
    </location>
</feature>
<evidence type="ECO:0000259" key="8">
    <source>
        <dbReference type="Pfam" id="PF01435"/>
    </source>
</evidence>
<dbReference type="Pfam" id="PF01435">
    <property type="entry name" value="Peptidase_M48"/>
    <property type="match status" value="1"/>
</dbReference>
<keyword evidence="5 6" id="KW-0482">Metalloprotease</keyword>